<organism evidence="1 2">
    <name type="scientific">Collybiopsis luxurians FD-317 M1</name>
    <dbReference type="NCBI Taxonomy" id="944289"/>
    <lineage>
        <taxon>Eukaryota</taxon>
        <taxon>Fungi</taxon>
        <taxon>Dikarya</taxon>
        <taxon>Basidiomycota</taxon>
        <taxon>Agaricomycotina</taxon>
        <taxon>Agaricomycetes</taxon>
        <taxon>Agaricomycetidae</taxon>
        <taxon>Agaricales</taxon>
        <taxon>Marasmiineae</taxon>
        <taxon>Omphalotaceae</taxon>
        <taxon>Collybiopsis</taxon>
        <taxon>Collybiopsis luxurians</taxon>
    </lineage>
</organism>
<dbReference type="EMBL" id="KN834792">
    <property type="protein sequence ID" value="KIK57291.1"/>
    <property type="molecule type" value="Genomic_DNA"/>
</dbReference>
<dbReference type="SUPFAM" id="SSF54909">
    <property type="entry name" value="Dimeric alpha+beta barrel"/>
    <property type="match status" value="1"/>
</dbReference>
<gene>
    <name evidence="1" type="ORF">GYMLUDRAFT_87011</name>
</gene>
<dbReference type="AlphaFoldDB" id="A0A0D0BQA5"/>
<evidence type="ECO:0000313" key="2">
    <source>
        <dbReference type="Proteomes" id="UP000053593"/>
    </source>
</evidence>
<sequence length="204" mass="22586">MASALMIQHAVFPAPQGLFDDLSRFEEALGMLTKADGHISSYYGLQVEEEGSKNGYFISVWESAEHHKKFREDSNSAQVFRSIKQAVAGDHLVRRQFIPIKGTPFPALESKNTEFVIITPKDGASPEKVKEIALRVRDVWDREGHTAALSESAGDDVAFLMLVGWDSTAHHLETVKSEPYASLVSEFAAVGNFDMSHGNLKKHV</sequence>
<dbReference type="Gene3D" id="3.30.70.100">
    <property type="match status" value="2"/>
</dbReference>
<dbReference type="OrthoDB" id="3830579at2759"/>
<name>A0A0D0BQA5_9AGAR</name>
<evidence type="ECO:0008006" key="3">
    <source>
        <dbReference type="Google" id="ProtNLM"/>
    </source>
</evidence>
<keyword evidence="2" id="KW-1185">Reference proteome</keyword>
<protein>
    <recommendedName>
        <fullName evidence="3">ABM domain-containing protein</fullName>
    </recommendedName>
</protein>
<dbReference type="InterPro" id="IPR011008">
    <property type="entry name" value="Dimeric_a/b-barrel"/>
</dbReference>
<reference evidence="1 2" key="1">
    <citation type="submission" date="2014-04" db="EMBL/GenBank/DDBJ databases">
        <title>Evolutionary Origins and Diversification of the Mycorrhizal Mutualists.</title>
        <authorList>
            <consortium name="DOE Joint Genome Institute"/>
            <consortium name="Mycorrhizal Genomics Consortium"/>
            <person name="Kohler A."/>
            <person name="Kuo A."/>
            <person name="Nagy L.G."/>
            <person name="Floudas D."/>
            <person name="Copeland A."/>
            <person name="Barry K.W."/>
            <person name="Cichocki N."/>
            <person name="Veneault-Fourrey C."/>
            <person name="LaButti K."/>
            <person name="Lindquist E.A."/>
            <person name="Lipzen A."/>
            <person name="Lundell T."/>
            <person name="Morin E."/>
            <person name="Murat C."/>
            <person name="Riley R."/>
            <person name="Ohm R."/>
            <person name="Sun H."/>
            <person name="Tunlid A."/>
            <person name="Henrissat B."/>
            <person name="Grigoriev I.V."/>
            <person name="Hibbett D.S."/>
            <person name="Martin F."/>
        </authorList>
    </citation>
    <scope>NUCLEOTIDE SEQUENCE [LARGE SCALE GENOMIC DNA]</scope>
    <source>
        <strain evidence="1 2">FD-317 M1</strain>
    </source>
</reference>
<proteinExistence type="predicted"/>
<dbReference type="Proteomes" id="UP000053593">
    <property type="component" value="Unassembled WGS sequence"/>
</dbReference>
<dbReference type="HOGENOM" id="CLU_081631_3_2_1"/>
<evidence type="ECO:0000313" key="1">
    <source>
        <dbReference type="EMBL" id="KIK57291.1"/>
    </source>
</evidence>
<accession>A0A0D0BQA5</accession>